<evidence type="ECO:0000256" key="5">
    <source>
        <dbReference type="HAMAP-Rule" id="MF_00222"/>
    </source>
</evidence>
<evidence type="ECO:0000313" key="8">
    <source>
        <dbReference type="EMBL" id="KUK22567.1"/>
    </source>
</evidence>
<evidence type="ECO:0000259" key="6">
    <source>
        <dbReference type="Pfam" id="PF01488"/>
    </source>
</evidence>
<dbReference type="GO" id="GO:0050661">
    <property type="term" value="F:NADP binding"/>
    <property type="evidence" value="ECO:0007669"/>
    <property type="project" value="TreeGrafter"/>
</dbReference>
<dbReference type="Proteomes" id="UP000058636">
    <property type="component" value="Unassembled WGS sequence"/>
</dbReference>
<gene>
    <name evidence="5" type="primary">aroE</name>
    <name evidence="8" type="ORF">XD57_1332</name>
</gene>
<feature type="binding site" evidence="5">
    <location>
        <begin position="13"/>
        <end position="15"/>
    </location>
    <ligand>
        <name>shikimate</name>
        <dbReference type="ChEBI" id="CHEBI:36208"/>
    </ligand>
</feature>
<comment type="catalytic activity">
    <reaction evidence="4 5">
        <text>shikimate + NADP(+) = 3-dehydroshikimate + NADPH + H(+)</text>
        <dbReference type="Rhea" id="RHEA:17737"/>
        <dbReference type="ChEBI" id="CHEBI:15378"/>
        <dbReference type="ChEBI" id="CHEBI:16630"/>
        <dbReference type="ChEBI" id="CHEBI:36208"/>
        <dbReference type="ChEBI" id="CHEBI:57783"/>
        <dbReference type="ChEBI" id="CHEBI:58349"/>
        <dbReference type="EC" id="1.1.1.25"/>
    </reaction>
</comment>
<evidence type="ECO:0000313" key="9">
    <source>
        <dbReference type="Proteomes" id="UP000058636"/>
    </source>
</evidence>
<evidence type="ECO:0000256" key="4">
    <source>
        <dbReference type="ARBA" id="ARBA00049442"/>
    </source>
</evidence>
<feature type="binding site" evidence="5">
    <location>
        <begin position="139"/>
        <end position="144"/>
    </location>
    <ligand>
        <name>NADP(+)</name>
        <dbReference type="ChEBI" id="CHEBI:58349"/>
    </ligand>
</feature>
<dbReference type="InterPro" id="IPR013708">
    <property type="entry name" value="Shikimate_DH-bd_N"/>
</dbReference>
<evidence type="ECO:0000256" key="1">
    <source>
        <dbReference type="ARBA" id="ARBA00004871"/>
    </source>
</evidence>
<comment type="function">
    <text evidence="5">Involved in the biosynthesis of the chorismate, which leads to the biosynthesis of aromatic amino acids. Catalyzes the reversible NADPH linked reduction of 3-dehydroshikimate (DHSA) to yield shikimate (SA).</text>
</comment>
<dbReference type="RefSeq" id="WP_011943195.1">
    <property type="nucleotide sequence ID" value="NZ_DAITJQ010000002.1"/>
</dbReference>
<dbReference type="GO" id="GO:0005829">
    <property type="term" value="C:cytosol"/>
    <property type="evidence" value="ECO:0007669"/>
    <property type="project" value="TreeGrafter"/>
</dbReference>
<feature type="binding site" evidence="5">
    <location>
        <position position="83"/>
    </location>
    <ligand>
        <name>shikimate</name>
        <dbReference type="ChEBI" id="CHEBI:36208"/>
    </ligand>
</feature>
<reference evidence="8 9" key="1">
    <citation type="journal article" date="2015" name="MBio">
        <title>Genome-Resolved Metagenomic Analysis Reveals Roles for Candidate Phyla and Other Microbial Community Members in Biogeochemical Transformations in Oil Reservoirs.</title>
        <authorList>
            <person name="Hu P."/>
            <person name="Tom L."/>
            <person name="Singh A."/>
            <person name="Thomas B.C."/>
            <person name="Baker B.J."/>
            <person name="Piceno Y.M."/>
            <person name="Andersen G.L."/>
            <person name="Banfield J.F."/>
        </authorList>
    </citation>
    <scope>NUCLEOTIDE SEQUENCE [LARGE SCALE GENOMIC DNA]</scope>
    <source>
        <strain evidence="8">46_26</strain>
    </source>
</reference>
<dbReference type="PATRIC" id="fig|93930.3.peg.375"/>
<feature type="binding site" evidence="5">
    <location>
        <position position="199"/>
    </location>
    <ligand>
        <name>NADP(+)</name>
        <dbReference type="ChEBI" id="CHEBI:58349"/>
    </ligand>
</feature>
<feature type="domain" description="Quinate/shikimate 5-dehydrogenase/glutamyl-tRNA reductase" evidence="6">
    <location>
        <begin position="109"/>
        <end position="175"/>
    </location>
</feature>
<dbReference type="CDD" id="cd01065">
    <property type="entry name" value="NAD_bind_Shikimate_DH"/>
    <property type="match status" value="1"/>
</dbReference>
<dbReference type="UniPathway" id="UPA00053">
    <property type="reaction ID" value="UER00087"/>
</dbReference>
<comment type="caution">
    <text evidence="8">The sequence shown here is derived from an EMBL/GenBank/DDBJ whole genome shotgun (WGS) entry which is preliminary data.</text>
</comment>
<feature type="active site" description="Proton acceptor" evidence="5">
    <location>
        <position position="63"/>
    </location>
</feature>
<comment type="pathway">
    <text evidence="1 5">Metabolic intermediate biosynthesis; chorismate biosynthesis; chorismate from D-erythrose 4-phosphate and phosphoenolpyruvate: step 4/7.</text>
</comment>
<dbReference type="GO" id="GO:0009073">
    <property type="term" value="P:aromatic amino acid family biosynthetic process"/>
    <property type="evidence" value="ECO:0007669"/>
    <property type="project" value="UniProtKB-KW"/>
</dbReference>
<dbReference type="InterPro" id="IPR006151">
    <property type="entry name" value="Shikm_DH/Glu-tRNA_Rdtase"/>
</dbReference>
<dbReference type="Gene3D" id="3.40.50.720">
    <property type="entry name" value="NAD(P)-binding Rossmann-like Domain"/>
    <property type="match status" value="1"/>
</dbReference>
<dbReference type="Gene3D" id="3.40.50.10860">
    <property type="entry name" value="Leucine Dehydrogenase, chain A, domain 1"/>
    <property type="match status" value="1"/>
</dbReference>
<dbReference type="PANTHER" id="PTHR21089">
    <property type="entry name" value="SHIKIMATE DEHYDROGENASE"/>
    <property type="match status" value="1"/>
</dbReference>
<dbReference type="EC" id="1.1.1.25" evidence="2 5"/>
<dbReference type="HAMAP" id="MF_00222">
    <property type="entry name" value="Shikimate_DH_AroE"/>
    <property type="match status" value="1"/>
</dbReference>
<keyword evidence="5" id="KW-0560">Oxidoreductase</keyword>
<dbReference type="InterPro" id="IPR022893">
    <property type="entry name" value="Shikimate_DH_fam"/>
</dbReference>
<feature type="binding site" evidence="5">
    <location>
        <position position="201"/>
    </location>
    <ligand>
        <name>shikimate</name>
        <dbReference type="ChEBI" id="CHEBI:36208"/>
    </ligand>
</feature>
<feature type="binding site" evidence="5">
    <location>
        <position position="59"/>
    </location>
    <ligand>
        <name>shikimate</name>
        <dbReference type="ChEBI" id="CHEBI:36208"/>
    </ligand>
</feature>
<feature type="domain" description="Shikimate dehydrogenase substrate binding N-terminal" evidence="7">
    <location>
        <begin position="5"/>
        <end position="85"/>
    </location>
</feature>
<keyword evidence="3 5" id="KW-0057">Aromatic amino acid biosynthesis</keyword>
<keyword evidence="5" id="KW-0521">NADP</keyword>
<feature type="binding site" evidence="5">
    <location>
        <position position="228"/>
    </location>
    <ligand>
        <name>shikimate</name>
        <dbReference type="ChEBI" id="CHEBI:36208"/>
    </ligand>
</feature>
<dbReference type="AlphaFoldDB" id="A0A101EPL7"/>
<evidence type="ECO:0000256" key="3">
    <source>
        <dbReference type="ARBA" id="ARBA00023141"/>
    </source>
</evidence>
<dbReference type="GO" id="GO:0009423">
    <property type="term" value="P:chorismate biosynthetic process"/>
    <property type="evidence" value="ECO:0007669"/>
    <property type="project" value="UniProtKB-UniRule"/>
</dbReference>
<evidence type="ECO:0000259" key="7">
    <source>
        <dbReference type="Pfam" id="PF08501"/>
    </source>
</evidence>
<dbReference type="GO" id="GO:0008652">
    <property type="term" value="P:amino acid biosynthetic process"/>
    <property type="evidence" value="ECO:0007669"/>
    <property type="project" value="UniProtKB-KW"/>
</dbReference>
<dbReference type="GO" id="GO:0019632">
    <property type="term" value="P:shikimate metabolic process"/>
    <property type="evidence" value="ECO:0007669"/>
    <property type="project" value="TreeGrafter"/>
</dbReference>
<evidence type="ECO:0000256" key="2">
    <source>
        <dbReference type="ARBA" id="ARBA00012962"/>
    </source>
</evidence>
<dbReference type="InterPro" id="IPR036291">
    <property type="entry name" value="NAD(P)-bd_dom_sf"/>
</dbReference>
<dbReference type="SUPFAM" id="SSF51735">
    <property type="entry name" value="NAD(P)-binding Rossmann-fold domains"/>
    <property type="match status" value="1"/>
</dbReference>
<accession>A0A101EPL7</accession>
<feature type="binding site" evidence="5">
    <location>
        <position position="221"/>
    </location>
    <ligand>
        <name>NADP(+)</name>
        <dbReference type="ChEBI" id="CHEBI:58349"/>
    </ligand>
</feature>
<dbReference type="PANTHER" id="PTHR21089:SF1">
    <property type="entry name" value="BIFUNCTIONAL 3-DEHYDROQUINATE DEHYDRATASE_SHIKIMATE DEHYDROGENASE, CHLOROPLASTIC"/>
    <property type="match status" value="1"/>
</dbReference>
<dbReference type="GO" id="GO:0004764">
    <property type="term" value="F:shikimate 3-dehydrogenase (NADP+) activity"/>
    <property type="evidence" value="ECO:0007669"/>
    <property type="project" value="UniProtKB-UniRule"/>
</dbReference>
<keyword evidence="5" id="KW-0028">Amino-acid biosynthesis</keyword>
<feature type="binding site" evidence="5">
    <location>
        <position position="94"/>
    </location>
    <ligand>
        <name>shikimate</name>
        <dbReference type="ChEBI" id="CHEBI:36208"/>
    </ligand>
</feature>
<dbReference type="EMBL" id="LGFG01000132">
    <property type="protein sequence ID" value="KUK22567.1"/>
    <property type="molecule type" value="Genomic_DNA"/>
</dbReference>
<name>A0A101EPL7_9THEM</name>
<comment type="subunit">
    <text evidence="5">Homodimer.</text>
</comment>
<feature type="binding site" evidence="5">
    <location>
        <begin position="115"/>
        <end position="119"/>
    </location>
    <ligand>
        <name>NADP(+)</name>
        <dbReference type="ChEBI" id="CHEBI:58349"/>
    </ligand>
</feature>
<dbReference type="InterPro" id="IPR046346">
    <property type="entry name" value="Aminoacid_DH-like_N_sf"/>
</dbReference>
<dbReference type="SUPFAM" id="SSF53223">
    <property type="entry name" value="Aminoacid dehydrogenase-like, N-terminal domain"/>
    <property type="match status" value="1"/>
</dbReference>
<organism evidence="8 9">
    <name type="scientific">Thermotoga petrophila</name>
    <dbReference type="NCBI Taxonomy" id="93929"/>
    <lineage>
        <taxon>Bacteria</taxon>
        <taxon>Thermotogati</taxon>
        <taxon>Thermotogota</taxon>
        <taxon>Thermotogae</taxon>
        <taxon>Thermotogales</taxon>
        <taxon>Thermotogaceae</taxon>
        <taxon>Thermotoga</taxon>
    </lineage>
</organism>
<comment type="similarity">
    <text evidence="5">Belongs to the shikimate dehydrogenase family.</text>
</comment>
<dbReference type="Pfam" id="PF01488">
    <property type="entry name" value="Shikimate_DH"/>
    <property type="match status" value="1"/>
</dbReference>
<protein>
    <recommendedName>
        <fullName evidence="2 5">Shikimate dehydrogenase (NADP(+))</fullName>
        <shortName evidence="5">SDH</shortName>
        <ecNumber evidence="2 5">1.1.1.25</ecNumber>
    </recommendedName>
</protein>
<sequence>MKFCIIGYPVSHSISPRLYNEYFKRAGMNHSYGMEEIPPESFDTEIRRILEEYDGFNATIPHKERVMRYVEPSEDAQRIKAVNCVFRGKGYNTDWVGVVKSLEGVEVKEPVVVVGAGGAARAVIYALLQMGVKDIWVVNRTIERAKALDFPVKIFSLDQLDEVVKKAKSLFNTTSVGMKGEKLTVSEASLKGLYLVYDVVYFETPLVSDAKRLGVEHVVKGNLMFYYQAMENLKIWGIYDERSFKEVFEEVLR</sequence>
<feature type="binding site" evidence="5">
    <location>
        <position position="74"/>
    </location>
    <ligand>
        <name>NADP(+)</name>
        <dbReference type="ChEBI" id="CHEBI:58349"/>
    </ligand>
</feature>
<dbReference type="Pfam" id="PF08501">
    <property type="entry name" value="Shikimate_dh_N"/>
    <property type="match status" value="1"/>
</dbReference>
<dbReference type="SMR" id="A0A101EPL7"/>
<proteinExistence type="inferred from homology"/>
<dbReference type="OMA" id="RHWVADI"/>